<evidence type="ECO:0000313" key="3">
    <source>
        <dbReference type="Proteomes" id="UP000626109"/>
    </source>
</evidence>
<dbReference type="EMBL" id="CAJNNW010026964">
    <property type="protein sequence ID" value="CAE8688829.1"/>
    <property type="molecule type" value="Genomic_DNA"/>
</dbReference>
<dbReference type="Proteomes" id="UP000626109">
    <property type="component" value="Unassembled WGS sequence"/>
</dbReference>
<feature type="region of interest" description="Disordered" evidence="1">
    <location>
        <begin position="1"/>
        <end position="20"/>
    </location>
</feature>
<protein>
    <submittedName>
        <fullName evidence="2">Uncharacterized protein</fullName>
    </submittedName>
</protein>
<dbReference type="AlphaFoldDB" id="A0A813JWM4"/>
<proteinExistence type="predicted"/>
<sequence>MAMGSRLPRQSARDEGPMASWPECRRSRLRQVVAVLVLPALVFQGCRWGPAGINAMPKPQPPGPLSIRQRTTKLRDAQTGLPRPAPKEADVSLDYFQRTFPEIRTEEHILIRRWEDIADLFGSPEIANQLVQEQPDILRWARRMPRRAHHYLSMYLSPEVATQVVFECPFLLTKRAGSMRGTLPALLNVLGSKKRLQEIAVKYPSLMHVPVGDFYRGMANMIAVSGSSEAALEVAKTAMERVAKSPYKSA</sequence>
<evidence type="ECO:0000256" key="1">
    <source>
        <dbReference type="SAM" id="MobiDB-lite"/>
    </source>
</evidence>
<evidence type="ECO:0000313" key="2">
    <source>
        <dbReference type="EMBL" id="CAE8688829.1"/>
    </source>
</evidence>
<reference evidence="2" key="1">
    <citation type="submission" date="2021-02" db="EMBL/GenBank/DDBJ databases">
        <authorList>
            <person name="Dougan E. K."/>
            <person name="Rhodes N."/>
            <person name="Thang M."/>
            <person name="Chan C."/>
        </authorList>
    </citation>
    <scope>NUCLEOTIDE SEQUENCE</scope>
</reference>
<feature type="non-terminal residue" evidence="2">
    <location>
        <position position="1"/>
    </location>
</feature>
<name>A0A813JWM4_POLGL</name>
<comment type="caution">
    <text evidence="2">The sequence shown here is derived from an EMBL/GenBank/DDBJ whole genome shotgun (WGS) entry which is preliminary data.</text>
</comment>
<gene>
    <name evidence="2" type="ORF">PGLA2088_LOCUS26158</name>
</gene>
<accession>A0A813JWM4</accession>
<organism evidence="2 3">
    <name type="scientific">Polarella glacialis</name>
    <name type="common">Dinoflagellate</name>
    <dbReference type="NCBI Taxonomy" id="89957"/>
    <lineage>
        <taxon>Eukaryota</taxon>
        <taxon>Sar</taxon>
        <taxon>Alveolata</taxon>
        <taxon>Dinophyceae</taxon>
        <taxon>Suessiales</taxon>
        <taxon>Suessiaceae</taxon>
        <taxon>Polarella</taxon>
    </lineage>
</organism>